<keyword evidence="2" id="KW-1133">Transmembrane helix</keyword>
<dbReference type="RefSeq" id="WP_232331756.1">
    <property type="nucleotide sequence ID" value="NZ_QNRE01000001.1"/>
</dbReference>
<evidence type="ECO:0000256" key="1">
    <source>
        <dbReference type="SAM" id="MobiDB-lite"/>
    </source>
</evidence>
<reference evidence="3 4" key="1">
    <citation type="submission" date="2018-06" db="EMBL/GenBank/DDBJ databases">
        <title>Genomic Encyclopedia of Type Strains, Phase IV (KMG-IV): sequencing the most valuable type-strain genomes for metagenomic binning, comparative biology and taxonomic classification.</title>
        <authorList>
            <person name="Goeker M."/>
        </authorList>
    </citation>
    <scope>NUCLEOTIDE SEQUENCE [LARGE SCALE GENOMIC DNA]</scope>
    <source>
        <strain evidence="3 4">DSM 44599</strain>
    </source>
</reference>
<keyword evidence="2" id="KW-0472">Membrane</keyword>
<evidence type="ECO:0000313" key="3">
    <source>
        <dbReference type="EMBL" id="RBO96097.1"/>
    </source>
</evidence>
<feature type="transmembrane region" description="Helical" evidence="2">
    <location>
        <begin position="55"/>
        <end position="76"/>
    </location>
</feature>
<organism evidence="3 4">
    <name type="scientific">Nocardia puris</name>
    <dbReference type="NCBI Taxonomy" id="208602"/>
    <lineage>
        <taxon>Bacteria</taxon>
        <taxon>Bacillati</taxon>
        <taxon>Actinomycetota</taxon>
        <taxon>Actinomycetes</taxon>
        <taxon>Mycobacteriales</taxon>
        <taxon>Nocardiaceae</taxon>
        <taxon>Nocardia</taxon>
    </lineage>
</organism>
<dbReference type="STRING" id="1210090.GCA_001613185_03208"/>
<evidence type="ECO:0000256" key="2">
    <source>
        <dbReference type="SAM" id="Phobius"/>
    </source>
</evidence>
<sequence>MNGDAGKALDHTPEDEPTAENGSDPTDSTVSALRQGRPSISDRPRAAVSLQLSSIVAGAAIAILIGAVGVLSVILWTTRSDVAATRAGIDNGRRAEQIATDYAVGASNINFQEANVWLEKLKANTTPQLASKFDATTPALHEILVPLRWTSTATPIAAKVTSESGGIYTVHVFLDVTSTNARTPDGARTTVTYTVAVDTNSDWKITDVSGLGGPLPAN</sequence>
<feature type="region of interest" description="Disordered" evidence="1">
    <location>
        <begin position="1"/>
        <end position="40"/>
    </location>
</feature>
<dbReference type="Proteomes" id="UP000252586">
    <property type="component" value="Unassembled WGS sequence"/>
</dbReference>
<dbReference type="AlphaFoldDB" id="A0A366E1B7"/>
<name>A0A366E1B7_9NOCA</name>
<keyword evidence="2" id="KW-0812">Transmembrane</keyword>
<feature type="compositionally biased region" description="Polar residues" evidence="1">
    <location>
        <begin position="20"/>
        <end position="32"/>
    </location>
</feature>
<keyword evidence="4" id="KW-1185">Reference proteome</keyword>
<comment type="caution">
    <text evidence="3">The sequence shown here is derived from an EMBL/GenBank/DDBJ whole genome shotgun (WGS) entry which is preliminary data.</text>
</comment>
<protein>
    <submittedName>
        <fullName evidence="3">Mce-associated membrane protein</fullName>
    </submittedName>
</protein>
<evidence type="ECO:0000313" key="4">
    <source>
        <dbReference type="Proteomes" id="UP000252586"/>
    </source>
</evidence>
<gene>
    <name evidence="3" type="ORF">DFR74_101108</name>
</gene>
<accession>A0A366E1B7</accession>
<proteinExistence type="predicted"/>
<dbReference type="EMBL" id="QNRE01000001">
    <property type="protein sequence ID" value="RBO96097.1"/>
    <property type="molecule type" value="Genomic_DNA"/>
</dbReference>